<keyword evidence="5" id="KW-0472">Membrane</keyword>
<dbReference type="AlphaFoldDB" id="A0A327KHT9"/>
<dbReference type="CDD" id="cd07989">
    <property type="entry name" value="LPLAT_AGPAT-like"/>
    <property type="match status" value="1"/>
</dbReference>
<feature type="region of interest" description="Disordered" evidence="4">
    <location>
        <begin position="237"/>
        <end position="260"/>
    </location>
</feature>
<evidence type="ECO:0000313" key="7">
    <source>
        <dbReference type="EMBL" id="RAI37055.1"/>
    </source>
</evidence>
<evidence type="ECO:0000256" key="4">
    <source>
        <dbReference type="SAM" id="MobiDB-lite"/>
    </source>
</evidence>
<dbReference type="PANTHER" id="PTHR10434:SF40">
    <property type="entry name" value="1-ACYL-SN-GLYCEROL-3-PHOSPHATE ACYLTRANSFERASE"/>
    <property type="match status" value="1"/>
</dbReference>
<organism evidence="7 8">
    <name type="scientific">Rhodoplanes elegans</name>
    <dbReference type="NCBI Taxonomy" id="29408"/>
    <lineage>
        <taxon>Bacteria</taxon>
        <taxon>Pseudomonadati</taxon>
        <taxon>Pseudomonadota</taxon>
        <taxon>Alphaproteobacteria</taxon>
        <taxon>Hyphomicrobiales</taxon>
        <taxon>Nitrobacteraceae</taxon>
        <taxon>Rhodoplanes</taxon>
    </lineage>
</organism>
<keyword evidence="2 7" id="KW-0808">Transferase</keyword>
<reference evidence="7 8" key="1">
    <citation type="submission" date="2017-07" db="EMBL/GenBank/DDBJ databases">
        <title>Draft Genome Sequences of Select Purple Nonsulfur Bacteria.</title>
        <authorList>
            <person name="Lasarre B."/>
            <person name="Mckinlay J.B."/>
        </authorList>
    </citation>
    <scope>NUCLEOTIDE SEQUENCE [LARGE SCALE GENOMIC DNA]</scope>
    <source>
        <strain evidence="7 8">DSM 11907</strain>
    </source>
</reference>
<dbReference type="GO" id="GO:0006654">
    <property type="term" value="P:phosphatidic acid biosynthetic process"/>
    <property type="evidence" value="ECO:0007669"/>
    <property type="project" value="TreeGrafter"/>
</dbReference>
<dbReference type="SMART" id="SM00563">
    <property type="entry name" value="PlsC"/>
    <property type="match status" value="1"/>
</dbReference>
<dbReference type="RefSeq" id="WP_111358269.1">
    <property type="nucleotide sequence ID" value="NZ_NHSK01000134.1"/>
</dbReference>
<evidence type="ECO:0000256" key="3">
    <source>
        <dbReference type="ARBA" id="ARBA00023315"/>
    </source>
</evidence>
<keyword evidence="3 7" id="KW-0012">Acyltransferase</keyword>
<protein>
    <submittedName>
        <fullName evidence="7">1-acyl-sn-glycerol-3-phosphate acyltransferase</fullName>
    </submittedName>
</protein>
<accession>A0A327KHT9</accession>
<evidence type="ECO:0000313" key="8">
    <source>
        <dbReference type="Proteomes" id="UP000248863"/>
    </source>
</evidence>
<gene>
    <name evidence="7" type="ORF">CH338_16695</name>
</gene>
<evidence type="ECO:0000256" key="1">
    <source>
        <dbReference type="ARBA" id="ARBA00005189"/>
    </source>
</evidence>
<proteinExistence type="predicted"/>
<dbReference type="Pfam" id="PF01553">
    <property type="entry name" value="Acyltransferase"/>
    <property type="match status" value="1"/>
</dbReference>
<keyword evidence="5" id="KW-0812">Transmembrane</keyword>
<dbReference type="EMBL" id="NPEU01000197">
    <property type="protein sequence ID" value="RAI37055.1"/>
    <property type="molecule type" value="Genomic_DNA"/>
</dbReference>
<evidence type="ECO:0000256" key="5">
    <source>
        <dbReference type="SAM" id="Phobius"/>
    </source>
</evidence>
<dbReference type="GO" id="GO:0003841">
    <property type="term" value="F:1-acylglycerol-3-phosphate O-acyltransferase activity"/>
    <property type="evidence" value="ECO:0007669"/>
    <property type="project" value="TreeGrafter"/>
</dbReference>
<keyword evidence="5" id="KW-1133">Transmembrane helix</keyword>
<name>A0A327KHT9_9BRAD</name>
<evidence type="ECO:0000256" key="2">
    <source>
        <dbReference type="ARBA" id="ARBA00022679"/>
    </source>
</evidence>
<feature type="transmembrane region" description="Helical" evidence="5">
    <location>
        <begin position="6"/>
        <end position="30"/>
    </location>
</feature>
<sequence length="260" mass="28241">MIVVRSVLFTIAFYATTVAFLLAALPALLLPHRFMVVMAKAWGRTSVWLLRAICGIAVEWRGLEKMPPGALLVAAKHQSAWETFALLPLFDDPSFIIKRELTYIPLYGWYTRKAGMIPVDRTAGRAALVKMSRAARALLDDGRQILIFPEGTRSAPGAPPDYKPGIALLYGELAVPCLPIALNSGLHWPRRSFLRPPGTILVEVLDPIPPGLPRRAFLQRLQETIEPATARLVAEGQGRLGAAPPAGSPVQPDGVSAGRS</sequence>
<feature type="domain" description="Phospholipid/glycerol acyltransferase" evidence="6">
    <location>
        <begin position="71"/>
        <end position="185"/>
    </location>
</feature>
<dbReference type="SUPFAM" id="SSF69593">
    <property type="entry name" value="Glycerol-3-phosphate (1)-acyltransferase"/>
    <property type="match status" value="1"/>
</dbReference>
<dbReference type="InterPro" id="IPR002123">
    <property type="entry name" value="Plipid/glycerol_acylTrfase"/>
</dbReference>
<dbReference type="Proteomes" id="UP000248863">
    <property type="component" value="Unassembled WGS sequence"/>
</dbReference>
<dbReference type="OrthoDB" id="5290997at2"/>
<evidence type="ECO:0000259" key="6">
    <source>
        <dbReference type="SMART" id="SM00563"/>
    </source>
</evidence>
<comment type="pathway">
    <text evidence="1">Lipid metabolism.</text>
</comment>
<dbReference type="PANTHER" id="PTHR10434">
    <property type="entry name" value="1-ACYL-SN-GLYCEROL-3-PHOSPHATE ACYLTRANSFERASE"/>
    <property type="match status" value="1"/>
</dbReference>
<keyword evidence="8" id="KW-1185">Reference proteome</keyword>
<comment type="caution">
    <text evidence="7">The sequence shown here is derived from an EMBL/GenBank/DDBJ whole genome shotgun (WGS) entry which is preliminary data.</text>
</comment>